<keyword evidence="1" id="KW-0812">Transmembrane</keyword>
<reference evidence="2" key="1">
    <citation type="submission" date="2021-02" db="EMBL/GenBank/DDBJ databases">
        <authorList>
            <person name="Nowell W R."/>
        </authorList>
    </citation>
    <scope>NUCLEOTIDE SEQUENCE</scope>
</reference>
<feature type="non-terminal residue" evidence="2">
    <location>
        <position position="1"/>
    </location>
</feature>
<proteinExistence type="predicted"/>
<feature type="transmembrane region" description="Helical" evidence="1">
    <location>
        <begin position="133"/>
        <end position="153"/>
    </location>
</feature>
<keyword evidence="1" id="KW-1133">Transmembrane helix</keyword>
<name>A0A820P052_9BILA</name>
<evidence type="ECO:0000256" key="1">
    <source>
        <dbReference type="SAM" id="Phobius"/>
    </source>
</evidence>
<gene>
    <name evidence="2" type="ORF">KXQ929_LOCUS50793</name>
</gene>
<organism evidence="2 3">
    <name type="scientific">Adineta steineri</name>
    <dbReference type="NCBI Taxonomy" id="433720"/>
    <lineage>
        <taxon>Eukaryota</taxon>
        <taxon>Metazoa</taxon>
        <taxon>Spiralia</taxon>
        <taxon>Gnathifera</taxon>
        <taxon>Rotifera</taxon>
        <taxon>Eurotatoria</taxon>
        <taxon>Bdelloidea</taxon>
        <taxon>Adinetida</taxon>
        <taxon>Adinetidae</taxon>
        <taxon>Adineta</taxon>
    </lineage>
</organism>
<sequence>TIPESINYENEQIKSAMNTLIQQCQNETRANNFKLLWLDHENINVIKTGKEPLKFRITPFSHNDLAVSDGHNHSTITASRFYCQTTSIKGDREDIRTMENMYTYANESPLPDVFPYSMLYASYESLEQIRVEIYLLILLLIICTFISTLIPFISLQNSLLIISHLLALLT</sequence>
<feature type="non-terminal residue" evidence="2">
    <location>
        <position position="170"/>
    </location>
</feature>
<evidence type="ECO:0000313" key="3">
    <source>
        <dbReference type="Proteomes" id="UP000663868"/>
    </source>
</evidence>
<dbReference type="EMBL" id="CAJOBB010023961">
    <property type="protein sequence ID" value="CAF4396935.1"/>
    <property type="molecule type" value="Genomic_DNA"/>
</dbReference>
<accession>A0A820P052</accession>
<protein>
    <submittedName>
        <fullName evidence="2">Uncharacterized protein</fullName>
    </submittedName>
</protein>
<dbReference type="AlphaFoldDB" id="A0A820P052"/>
<evidence type="ECO:0000313" key="2">
    <source>
        <dbReference type="EMBL" id="CAF4396935.1"/>
    </source>
</evidence>
<dbReference type="Proteomes" id="UP000663868">
    <property type="component" value="Unassembled WGS sequence"/>
</dbReference>
<comment type="caution">
    <text evidence="2">The sequence shown here is derived from an EMBL/GenBank/DDBJ whole genome shotgun (WGS) entry which is preliminary data.</text>
</comment>
<keyword evidence="1" id="KW-0472">Membrane</keyword>